<evidence type="ECO:0000256" key="1">
    <source>
        <dbReference type="SAM" id="MobiDB-lite"/>
    </source>
</evidence>
<organism evidence="3 4">
    <name type="scientific">Aphanomyces euteiches</name>
    <dbReference type="NCBI Taxonomy" id="100861"/>
    <lineage>
        <taxon>Eukaryota</taxon>
        <taxon>Sar</taxon>
        <taxon>Stramenopiles</taxon>
        <taxon>Oomycota</taxon>
        <taxon>Saprolegniomycetes</taxon>
        <taxon>Saprolegniales</taxon>
        <taxon>Verrucalvaceae</taxon>
        <taxon>Aphanomyces</taxon>
    </lineage>
</organism>
<feature type="compositionally biased region" description="Basic and acidic residues" evidence="1">
    <location>
        <begin position="99"/>
        <end position="113"/>
    </location>
</feature>
<feature type="domain" description="OTU" evidence="2">
    <location>
        <begin position="137"/>
        <end position="282"/>
    </location>
</feature>
<dbReference type="AlphaFoldDB" id="A0A6G0X599"/>
<dbReference type="PANTHER" id="PTHR12419">
    <property type="entry name" value="OTU DOMAIN CONTAINING PROTEIN"/>
    <property type="match status" value="1"/>
</dbReference>
<keyword evidence="4" id="KW-1185">Reference proteome</keyword>
<dbReference type="CDD" id="cd22748">
    <property type="entry name" value="OTU_OTUD6-like"/>
    <property type="match status" value="1"/>
</dbReference>
<dbReference type="Proteomes" id="UP000481153">
    <property type="component" value="Unassembled WGS sequence"/>
</dbReference>
<dbReference type="GO" id="GO:0016579">
    <property type="term" value="P:protein deubiquitination"/>
    <property type="evidence" value="ECO:0007669"/>
    <property type="project" value="TreeGrafter"/>
</dbReference>
<dbReference type="InterPro" id="IPR003323">
    <property type="entry name" value="OTU_dom"/>
</dbReference>
<dbReference type="InterPro" id="IPR050704">
    <property type="entry name" value="Peptidase_C85-like"/>
</dbReference>
<dbReference type="SUPFAM" id="SSF54001">
    <property type="entry name" value="Cysteine proteinases"/>
    <property type="match status" value="1"/>
</dbReference>
<name>A0A6G0X599_9STRA</name>
<dbReference type="InterPro" id="IPR038765">
    <property type="entry name" value="Papain-like_cys_pep_sf"/>
</dbReference>
<sequence length="291" mass="33747">METVGQAKQRHKLELRAWQSSQKALVKKWKSENMSKKEIESKLVEMENEIKVRHDTELDNISKQTASTDEPEIKLAEVIVEKATSTAKLDKAQRKRDKKKQEEKARQERIANESRDIVSKRQIECDQIADKLKALNMAIKEVPSDGHCMYHAIADQLKRMDFLPHMSMESHVYLRLRTAKYLRSHANDFLPFVELNYESDVSNEDQFEEYCKRVEESSDWGGQIELRALAQALELPIEVHSATTDVIKMGEEFSKIGEAPLRLSYHLHYYSLGEHYNSVVPLTLDTDEVQE</sequence>
<feature type="region of interest" description="Disordered" evidence="1">
    <location>
        <begin position="89"/>
        <end position="113"/>
    </location>
</feature>
<dbReference type="EMBL" id="VJMJ01000102">
    <property type="protein sequence ID" value="KAF0735025.1"/>
    <property type="molecule type" value="Genomic_DNA"/>
</dbReference>
<comment type="caution">
    <text evidence="3">The sequence shown here is derived from an EMBL/GenBank/DDBJ whole genome shotgun (WGS) entry which is preliminary data.</text>
</comment>
<protein>
    <recommendedName>
        <fullName evidence="2">OTU domain-containing protein</fullName>
    </recommendedName>
</protein>
<dbReference type="GO" id="GO:0004843">
    <property type="term" value="F:cysteine-type deubiquitinase activity"/>
    <property type="evidence" value="ECO:0007669"/>
    <property type="project" value="TreeGrafter"/>
</dbReference>
<dbReference type="PROSITE" id="PS50802">
    <property type="entry name" value="OTU"/>
    <property type="match status" value="1"/>
</dbReference>
<dbReference type="PANTHER" id="PTHR12419:SF10">
    <property type="entry name" value="DEUBIQUITINASE OTUD6B"/>
    <property type="match status" value="1"/>
</dbReference>
<evidence type="ECO:0000259" key="2">
    <source>
        <dbReference type="PROSITE" id="PS50802"/>
    </source>
</evidence>
<gene>
    <name evidence="3" type="ORF">Ae201684_008496</name>
</gene>
<dbReference type="Pfam" id="PF02338">
    <property type="entry name" value="OTU"/>
    <property type="match status" value="1"/>
</dbReference>
<evidence type="ECO:0000313" key="4">
    <source>
        <dbReference type="Proteomes" id="UP000481153"/>
    </source>
</evidence>
<accession>A0A6G0X599</accession>
<dbReference type="VEuPathDB" id="FungiDB:AeMF1_000052"/>
<evidence type="ECO:0000313" key="3">
    <source>
        <dbReference type="EMBL" id="KAF0735025.1"/>
    </source>
</evidence>
<dbReference type="Gene3D" id="3.90.70.80">
    <property type="match status" value="1"/>
</dbReference>
<proteinExistence type="predicted"/>
<reference evidence="3 4" key="1">
    <citation type="submission" date="2019-07" db="EMBL/GenBank/DDBJ databases">
        <title>Genomics analysis of Aphanomyces spp. identifies a new class of oomycete effector associated with host adaptation.</title>
        <authorList>
            <person name="Gaulin E."/>
        </authorList>
    </citation>
    <scope>NUCLEOTIDE SEQUENCE [LARGE SCALE GENOMIC DNA]</scope>
    <source>
        <strain evidence="3 4">ATCC 201684</strain>
    </source>
</reference>